<keyword evidence="2" id="KW-1185">Reference proteome</keyword>
<dbReference type="AlphaFoldDB" id="A0A8J3VKE0"/>
<dbReference type="Proteomes" id="UP000612899">
    <property type="component" value="Unassembled WGS sequence"/>
</dbReference>
<evidence type="ECO:0000313" key="2">
    <source>
        <dbReference type="Proteomes" id="UP000612899"/>
    </source>
</evidence>
<comment type="caution">
    <text evidence="1">The sequence shown here is derived from an EMBL/GenBank/DDBJ whole genome shotgun (WGS) entry which is preliminary data.</text>
</comment>
<dbReference type="RefSeq" id="WP_203914085.1">
    <property type="nucleotide sequence ID" value="NZ_BONY01000092.1"/>
</dbReference>
<name>A0A8J3VKE0_9ACTN</name>
<organism evidence="1 2">
    <name type="scientific">Rhizocola hellebori</name>
    <dbReference type="NCBI Taxonomy" id="1392758"/>
    <lineage>
        <taxon>Bacteria</taxon>
        <taxon>Bacillati</taxon>
        <taxon>Actinomycetota</taxon>
        <taxon>Actinomycetes</taxon>
        <taxon>Micromonosporales</taxon>
        <taxon>Micromonosporaceae</taxon>
        <taxon>Rhizocola</taxon>
    </lineage>
</organism>
<accession>A0A8J3VKE0</accession>
<reference evidence="1" key="1">
    <citation type="submission" date="2021-01" db="EMBL/GenBank/DDBJ databases">
        <title>Whole genome shotgun sequence of Rhizocola hellebori NBRC 109834.</title>
        <authorList>
            <person name="Komaki H."/>
            <person name="Tamura T."/>
        </authorList>
    </citation>
    <scope>NUCLEOTIDE SEQUENCE</scope>
    <source>
        <strain evidence="1">NBRC 109834</strain>
    </source>
</reference>
<sequence length="79" mass="8088">MTTVTPDAIRVLARASGDDVVLAIRAGEICVIPAAEAHGDPAISQVLYTQAKLLAEYGEEVTDAEAITLAAGLTASIAH</sequence>
<gene>
    <name evidence="1" type="ORF">Rhe02_84410</name>
</gene>
<proteinExistence type="predicted"/>
<evidence type="ECO:0000313" key="1">
    <source>
        <dbReference type="EMBL" id="GIH10374.1"/>
    </source>
</evidence>
<protein>
    <submittedName>
        <fullName evidence="1">Uncharacterized protein</fullName>
    </submittedName>
</protein>
<dbReference type="EMBL" id="BONY01000092">
    <property type="protein sequence ID" value="GIH10374.1"/>
    <property type="molecule type" value="Genomic_DNA"/>
</dbReference>